<dbReference type="Proteomes" id="UP000649151">
    <property type="component" value="Unassembled WGS sequence"/>
</dbReference>
<evidence type="ECO:0000313" key="3">
    <source>
        <dbReference type="Proteomes" id="UP000649151"/>
    </source>
</evidence>
<reference evidence="2 3" key="1">
    <citation type="submission" date="2020-08" db="EMBL/GenBank/DDBJ databases">
        <title>Genome public.</title>
        <authorList>
            <person name="Liu C."/>
            <person name="Sun Q."/>
        </authorList>
    </citation>
    <scope>NUCLEOTIDE SEQUENCE [LARGE SCALE GENOMIC DNA]</scope>
    <source>
        <strain evidence="2 3">NSJ-27</strain>
    </source>
</reference>
<dbReference type="Pfam" id="PF13443">
    <property type="entry name" value="HTH_26"/>
    <property type="match status" value="1"/>
</dbReference>
<dbReference type="EMBL" id="JACOQK010000001">
    <property type="protein sequence ID" value="MBC5787332.1"/>
    <property type="molecule type" value="Genomic_DNA"/>
</dbReference>
<protein>
    <submittedName>
        <fullName evidence="2">Helix-turn-helix transcriptional regulator</fullName>
    </submittedName>
</protein>
<evidence type="ECO:0000259" key="1">
    <source>
        <dbReference type="PROSITE" id="PS50943"/>
    </source>
</evidence>
<keyword evidence="3" id="KW-1185">Reference proteome</keyword>
<sequence length="78" mass="8753">MNLSEAVRLRILQLCEQNHITINGLAMLSGISQSTVNSIIDGTSKNPTLLTILRICLGLQIELKDFFDDKVFFDLDDE</sequence>
<dbReference type="RefSeq" id="WP_186996337.1">
    <property type="nucleotide sequence ID" value="NZ_JACOQK010000001.1"/>
</dbReference>
<comment type="caution">
    <text evidence="2">The sequence shown here is derived from an EMBL/GenBank/DDBJ whole genome shotgun (WGS) entry which is preliminary data.</text>
</comment>
<feature type="domain" description="HTH cro/C1-type" evidence="1">
    <location>
        <begin position="11"/>
        <end position="66"/>
    </location>
</feature>
<dbReference type="InterPro" id="IPR010982">
    <property type="entry name" value="Lambda_DNA-bd_dom_sf"/>
</dbReference>
<organism evidence="2 3">
    <name type="scientific">Clostridium facile</name>
    <dbReference type="NCBI Taxonomy" id="2763035"/>
    <lineage>
        <taxon>Bacteria</taxon>
        <taxon>Bacillati</taxon>
        <taxon>Bacillota</taxon>
        <taxon>Clostridia</taxon>
        <taxon>Eubacteriales</taxon>
        <taxon>Clostridiaceae</taxon>
        <taxon>Clostridium</taxon>
    </lineage>
</organism>
<evidence type="ECO:0000313" key="2">
    <source>
        <dbReference type="EMBL" id="MBC5787332.1"/>
    </source>
</evidence>
<dbReference type="SUPFAM" id="SSF47413">
    <property type="entry name" value="lambda repressor-like DNA-binding domains"/>
    <property type="match status" value="1"/>
</dbReference>
<dbReference type="InterPro" id="IPR001387">
    <property type="entry name" value="Cro/C1-type_HTH"/>
</dbReference>
<dbReference type="PROSITE" id="PS50943">
    <property type="entry name" value="HTH_CROC1"/>
    <property type="match status" value="1"/>
</dbReference>
<proteinExistence type="predicted"/>
<dbReference type="Gene3D" id="1.10.260.40">
    <property type="entry name" value="lambda repressor-like DNA-binding domains"/>
    <property type="match status" value="1"/>
</dbReference>
<dbReference type="SMART" id="SM00530">
    <property type="entry name" value="HTH_XRE"/>
    <property type="match status" value="1"/>
</dbReference>
<name>A0ABR7IR95_9CLOT</name>
<accession>A0ABR7IR95</accession>
<dbReference type="CDD" id="cd00093">
    <property type="entry name" value="HTH_XRE"/>
    <property type="match status" value="1"/>
</dbReference>
<gene>
    <name evidence="2" type="ORF">H8Z77_04730</name>
</gene>